<evidence type="ECO:0000256" key="1">
    <source>
        <dbReference type="ARBA" id="ARBA00023015"/>
    </source>
</evidence>
<accession>A0A0K1QFS4</accession>
<dbReference type="KEGG" id="llu:AKJ09_10928"/>
<feature type="domain" description="HTH araC/xylS-type" evidence="4">
    <location>
        <begin position="1"/>
        <end position="89"/>
    </location>
</feature>
<evidence type="ECO:0000313" key="5">
    <source>
        <dbReference type="EMBL" id="AKV04265.1"/>
    </source>
</evidence>
<dbReference type="Pfam" id="PF12833">
    <property type="entry name" value="HTH_18"/>
    <property type="match status" value="1"/>
</dbReference>
<dbReference type="Gene3D" id="1.10.10.60">
    <property type="entry name" value="Homeodomain-like"/>
    <property type="match status" value="1"/>
</dbReference>
<dbReference type="SMART" id="SM00342">
    <property type="entry name" value="HTH_ARAC"/>
    <property type="match status" value="1"/>
</dbReference>
<proteinExistence type="predicted"/>
<organism evidence="5 6">
    <name type="scientific">Labilithrix luteola</name>
    <dbReference type="NCBI Taxonomy" id="1391654"/>
    <lineage>
        <taxon>Bacteria</taxon>
        <taxon>Pseudomonadati</taxon>
        <taxon>Myxococcota</taxon>
        <taxon>Polyangia</taxon>
        <taxon>Polyangiales</taxon>
        <taxon>Labilitrichaceae</taxon>
        <taxon>Labilithrix</taxon>
    </lineage>
</organism>
<keyword evidence="3" id="KW-0804">Transcription</keyword>
<reference evidence="5 6" key="1">
    <citation type="submission" date="2015-08" db="EMBL/GenBank/DDBJ databases">
        <authorList>
            <person name="Babu N.S."/>
            <person name="Beckwith C.J."/>
            <person name="Beseler K.G."/>
            <person name="Brison A."/>
            <person name="Carone J.V."/>
            <person name="Caskin T.P."/>
            <person name="Diamond M."/>
            <person name="Durham M.E."/>
            <person name="Foxe J.M."/>
            <person name="Go M."/>
            <person name="Henderson B.A."/>
            <person name="Jones I.B."/>
            <person name="McGettigan J.A."/>
            <person name="Micheletti S.J."/>
            <person name="Nasrallah M.E."/>
            <person name="Ortiz D."/>
            <person name="Piller C.R."/>
            <person name="Privatt S.R."/>
            <person name="Schneider S.L."/>
            <person name="Sharp S."/>
            <person name="Smith T.C."/>
            <person name="Stanton J.D."/>
            <person name="Ullery H.E."/>
            <person name="Wilson R.J."/>
            <person name="Serrano M.G."/>
            <person name="Buck G."/>
            <person name="Lee V."/>
            <person name="Wang Y."/>
            <person name="Carvalho R."/>
            <person name="Voegtly L."/>
            <person name="Shi R."/>
            <person name="Duckworth R."/>
            <person name="Johnson A."/>
            <person name="Loviza R."/>
            <person name="Walstead R."/>
            <person name="Shah Z."/>
            <person name="Kiflezghi M."/>
            <person name="Wade K."/>
            <person name="Ball S.L."/>
            <person name="Bradley K.W."/>
            <person name="Asai D.J."/>
            <person name="Bowman C.A."/>
            <person name="Russell D.A."/>
            <person name="Pope W.H."/>
            <person name="Jacobs-Sera D."/>
            <person name="Hendrix R.W."/>
            <person name="Hatfull G.F."/>
        </authorList>
    </citation>
    <scope>NUCLEOTIDE SEQUENCE [LARGE SCALE GENOMIC DNA]</scope>
    <source>
        <strain evidence="5 6">DSM 27648</strain>
    </source>
</reference>
<dbReference type="InterPro" id="IPR018060">
    <property type="entry name" value="HTH_AraC"/>
</dbReference>
<dbReference type="GO" id="GO:0003700">
    <property type="term" value="F:DNA-binding transcription factor activity"/>
    <property type="evidence" value="ECO:0007669"/>
    <property type="project" value="InterPro"/>
</dbReference>
<dbReference type="STRING" id="1391654.AKJ09_10928"/>
<evidence type="ECO:0000256" key="2">
    <source>
        <dbReference type="ARBA" id="ARBA00023125"/>
    </source>
</evidence>
<dbReference type="PROSITE" id="PS01124">
    <property type="entry name" value="HTH_ARAC_FAMILY_2"/>
    <property type="match status" value="1"/>
</dbReference>
<dbReference type="AlphaFoldDB" id="A0A0K1QFS4"/>
<dbReference type="PANTHER" id="PTHR47894:SF4">
    <property type="entry name" value="HTH-TYPE TRANSCRIPTIONAL REGULATOR GADX"/>
    <property type="match status" value="1"/>
</dbReference>
<gene>
    <name evidence="5" type="ORF">AKJ09_10928</name>
</gene>
<dbReference type="PANTHER" id="PTHR47894">
    <property type="entry name" value="HTH-TYPE TRANSCRIPTIONAL REGULATOR GADX"/>
    <property type="match status" value="1"/>
</dbReference>
<name>A0A0K1QFS4_9BACT</name>
<dbReference type="InterPro" id="IPR009057">
    <property type="entry name" value="Homeodomain-like_sf"/>
</dbReference>
<dbReference type="EMBL" id="CP012333">
    <property type="protein sequence ID" value="AKV04265.1"/>
    <property type="molecule type" value="Genomic_DNA"/>
</dbReference>
<dbReference type="GO" id="GO:0000976">
    <property type="term" value="F:transcription cis-regulatory region binding"/>
    <property type="evidence" value="ECO:0007669"/>
    <property type="project" value="TreeGrafter"/>
</dbReference>
<protein>
    <submittedName>
        <fullName evidence="5">Transcriptional regulator, AraC family</fullName>
    </submittedName>
</protein>
<keyword evidence="2" id="KW-0238">DNA-binding</keyword>
<sequence>MVGEPITIARIARDLALTPRTLQRHLVKEGTGYQPLLDDVRRTTAQRLLTATDLGDAEIAFLLGFAELNSFTRAFRGWEGTTPRLWRARLLPRSA</sequence>
<dbReference type="Proteomes" id="UP000064967">
    <property type="component" value="Chromosome"/>
</dbReference>
<dbReference type="GO" id="GO:0005829">
    <property type="term" value="C:cytosol"/>
    <property type="evidence" value="ECO:0007669"/>
    <property type="project" value="TreeGrafter"/>
</dbReference>
<keyword evidence="1" id="KW-0805">Transcription regulation</keyword>
<evidence type="ECO:0000313" key="6">
    <source>
        <dbReference type="Proteomes" id="UP000064967"/>
    </source>
</evidence>
<dbReference type="SUPFAM" id="SSF46689">
    <property type="entry name" value="Homeodomain-like"/>
    <property type="match status" value="1"/>
</dbReference>
<evidence type="ECO:0000256" key="3">
    <source>
        <dbReference type="ARBA" id="ARBA00023163"/>
    </source>
</evidence>
<keyword evidence="6" id="KW-1185">Reference proteome</keyword>
<evidence type="ECO:0000259" key="4">
    <source>
        <dbReference type="PROSITE" id="PS01124"/>
    </source>
</evidence>